<reference evidence="3 4" key="1">
    <citation type="submission" date="2025-04" db="UniProtKB">
        <authorList>
            <consortium name="RefSeq"/>
        </authorList>
    </citation>
    <scope>IDENTIFICATION</scope>
    <source>
        <tissue evidence="3 4">Fruit stalk</tissue>
    </source>
</reference>
<dbReference type="Proteomes" id="UP000515121">
    <property type="component" value="Unplaced"/>
</dbReference>
<feature type="region of interest" description="Disordered" evidence="1">
    <location>
        <begin position="1"/>
        <end position="33"/>
    </location>
</feature>
<accession>A0A6P5Z9Z8</accession>
<name>A0A6P5Z9Z8_DURZI</name>
<proteinExistence type="predicted"/>
<feature type="region of interest" description="Disordered" evidence="1">
    <location>
        <begin position="215"/>
        <end position="255"/>
    </location>
</feature>
<dbReference type="GeneID" id="111298771"/>
<keyword evidence="2" id="KW-1185">Reference proteome</keyword>
<organism evidence="2 3">
    <name type="scientific">Durio zibethinus</name>
    <name type="common">Durian</name>
    <dbReference type="NCBI Taxonomy" id="66656"/>
    <lineage>
        <taxon>Eukaryota</taxon>
        <taxon>Viridiplantae</taxon>
        <taxon>Streptophyta</taxon>
        <taxon>Embryophyta</taxon>
        <taxon>Tracheophyta</taxon>
        <taxon>Spermatophyta</taxon>
        <taxon>Magnoliopsida</taxon>
        <taxon>eudicotyledons</taxon>
        <taxon>Gunneridae</taxon>
        <taxon>Pentapetalae</taxon>
        <taxon>rosids</taxon>
        <taxon>malvids</taxon>
        <taxon>Malvales</taxon>
        <taxon>Malvaceae</taxon>
        <taxon>Helicteroideae</taxon>
        <taxon>Durio</taxon>
    </lineage>
</organism>
<feature type="compositionally biased region" description="Basic and acidic residues" evidence="1">
    <location>
        <begin position="171"/>
        <end position="187"/>
    </location>
</feature>
<feature type="compositionally biased region" description="Polar residues" evidence="1">
    <location>
        <begin position="215"/>
        <end position="226"/>
    </location>
</feature>
<evidence type="ECO:0000313" key="3">
    <source>
        <dbReference type="RefSeq" id="XP_022749231.1"/>
    </source>
</evidence>
<dbReference type="OrthoDB" id="785936at2759"/>
<gene>
    <name evidence="3 4" type="primary">LOC111298771</name>
</gene>
<feature type="compositionally biased region" description="Polar residues" evidence="1">
    <location>
        <begin position="22"/>
        <end position="33"/>
    </location>
</feature>
<dbReference type="PANTHER" id="PTHR37241:SF1">
    <property type="entry name" value="NEUROFILAMENT HEAVY PROTEIN"/>
    <property type="match status" value="1"/>
</dbReference>
<dbReference type="RefSeq" id="XP_022749231.1">
    <property type="nucleotide sequence ID" value="XM_022893496.1"/>
</dbReference>
<dbReference type="PANTHER" id="PTHR37241">
    <property type="entry name" value="NEUROFILAMENT HEAVY PROTEIN"/>
    <property type="match status" value="1"/>
</dbReference>
<sequence length="389" mass="43065">MISSISQKMGEAKVKARCVPKQSATTPNVKAAKQLSTKALTTPRNKKCLSHQGTFRSVRNPKPATIEVPKNRVVAKALVFHSPKKSVKLKKSVELTKICAGMKKLEITEKSTLGSNKTLDASRKQLRGREVKSRVYDSLLSQNQKKQEAKSLNCLKKKNKGTDLQLSKGPMSHEPKEKDSTEKKIEAEDGSLEVCSTERLEQAIDEKVKFSSPLRSNMTSISNSEGKNAGGADVPKSQNGGQNEINDRGSHEENIEPCSKGKEILEAMATDGKENALASHMKVSESKVMEIDDKENASAFDVDRRLNCTIGNLVRNNVFGKHGASKSIQKVTKVTSNTLKENSSAVNGAQGMKYRKPKLTNPKPFRLRTDERGILKEEQTWRRSIFKHH</sequence>
<protein>
    <submittedName>
        <fullName evidence="3 4">Uncharacterized protein LOC111298771</fullName>
    </submittedName>
</protein>
<feature type="region of interest" description="Disordered" evidence="1">
    <location>
        <begin position="139"/>
        <end position="197"/>
    </location>
</feature>
<dbReference type="AlphaFoldDB" id="A0A6P5Z9Z8"/>
<evidence type="ECO:0000313" key="2">
    <source>
        <dbReference type="Proteomes" id="UP000515121"/>
    </source>
</evidence>
<evidence type="ECO:0000313" key="4">
    <source>
        <dbReference type="RefSeq" id="XP_022749232.1"/>
    </source>
</evidence>
<evidence type="ECO:0000256" key="1">
    <source>
        <dbReference type="SAM" id="MobiDB-lite"/>
    </source>
</evidence>
<dbReference type="RefSeq" id="XP_022749232.1">
    <property type="nucleotide sequence ID" value="XM_022893497.1"/>
</dbReference>
<feature type="compositionally biased region" description="Basic and acidic residues" evidence="1">
    <location>
        <begin position="245"/>
        <end position="255"/>
    </location>
</feature>
<dbReference type="KEGG" id="dzi:111298771"/>